<dbReference type="EMBL" id="JBHUIW010000008">
    <property type="protein sequence ID" value="MFD2182312.1"/>
    <property type="molecule type" value="Genomic_DNA"/>
</dbReference>
<dbReference type="Proteomes" id="UP001597314">
    <property type="component" value="Unassembled WGS sequence"/>
</dbReference>
<dbReference type="Pfam" id="PF06707">
    <property type="entry name" value="DUF1194"/>
    <property type="match status" value="1"/>
</dbReference>
<name>A0ABW5AJN7_9BRAD</name>
<dbReference type="Gene3D" id="3.40.50.410">
    <property type="entry name" value="von Willebrand factor, type A domain"/>
    <property type="match status" value="1"/>
</dbReference>
<dbReference type="SUPFAM" id="SSF53300">
    <property type="entry name" value="vWA-like"/>
    <property type="match status" value="1"/>
</dbReference>
<accession>A0ABW5AJN7</accession>
<dbReference type="InterPro" id="IPR010607">
    <property type="entry name" value="DUF1194"/>
</dbReference>
<sequence>MRIPVVGIPMLDIPMLDGPRRAARAALGVLVLAVGMLAAVLSGTPPARAAEEVDLLLALAADVSRSVDGQKFQLQRDGYAAALTDPKVVAAITGGTLGRIAVAYIEWSGAGNQKVVIDWTVIRDADSAGKFATQLLESPRAFADRTSISGGIDFSVAQLERAPFQARRKTIDVSGDGTNNSGRDVTAARDEAVAKGIQINGLVILTEQPLSWNAEHTNPAGGLDAYFRNNVIGGPGAFVMTAQNFDSFGQALIGKLIAEIADLPRPSRAAALGGESR</sequence>
<evidence type="ECO:0000313" key="1">
    <source>
        <dbReference type="EMBL" id="MFD2182312.1"/>
    </source>
</evidence>
<evidence type="ECO:0000313" key="2">
    <source>
        <dbReference type="Proteomes" id="UP001597314"/>
    </source>
</evidence>
<comment type="caution">
    <text evidence="1">The sequence shown here is derived from an EMBL/GenBank/DDBJ whole genome shotgun (WGS) entry which is preliminary data.</text>
</comment>
<protein>
    <submittedName>
        <fullName evidence="1">DUF1194 domain-containing protein</fullName>
    </submittedName>
</protein>
<reference evidence="2" key="1">
    <citation type="journal article" date="2019" name="Int. J. Syst. Evol. Microbiol.">
        <title>The Global Catalogue of Microorganisms (GCM) 10K type strain sequencing project: providing services to taxonomists for standard genome sequencing and annotation.</title>
        <authorList>
            <consortium name="The Broad Institute Genomics Platform"/>
            <consortium name="The Broad Institute Genome Sequencing Center for Infectious Disease"/>
            <person name="Wu L."/>
            <person name="Ma J."/>
        </authorList>
    </citation>
    <scope>NUCLEOTIDE SEQUENCE [LARGE SCALE GENOMIC DNA]</scope>
    <source>
        <strain evidence="2">CGMCC 1.6774</strain>
    </source>
</reference>
<proteinExistence type="predicted"/>
<gene>
    <name evidence="1" type="ORF">ACFSOX_09125</name>
</gene>
<dbReference type="RefSeq" id="WP_378477492.1">
    <property type="nucleotide sequence ID" value="NZ_JBHUIW010000008.1"/>
</dbReference>
<dbReference type="InterPro" id="IPR036465">
    <property type="entry name" value="vWFA_dom_sf"/>
</dbReference>
<organism evidence="1 2">
    <name type="scientific">Rhodoplanes azumiensis</name>
    <dbReference type="NCBI Taxonomy" id="1897628"/>
    <lineage>
        <taxon>Bacteria</taxon>
        <taxon>Pseudomonadati</taxon>
        <taxon>Pseudomonadota</taxon>
        <taxon>Alphaproteobacteria</taxon>
        <taxon>Hyphomicrobiales</taxon>
        <taxon>Nitrobacteraceae</taxon>
        <taxon>Rhodoplanes</taxon>
    </lineage>
</organism>
<keyword evidence="2" id="KW-1185">Reference proteome</keyword>